<dbReference type="InterPro" id="IPR001694">
    <property type="entry name" value="NADH_UbQ_OxRdtase_su1/FPO"/>
</dbReference>
<name>A0A1M6CK92_9CLOT</name>
<dbReference type="STRING" id="1121298.SAMN05444401_1149"/>
<evidence type="ECO:0000313" key="7">
    <source>
        <dbReference type="Proteomes" id="UP000184080"/>
    </source>
</evidence>
<evidence type="ECO:0000256" key="4">
    <source>
        <dbReference type="ARBA" id="ARBA00023136"/>
    </source>
</evidence>
<sequence length="328" mass="35256">MKSILLNLFYILIFPGFLFTIFAGIILAGIDRKIVARMQRRVGPPLLQPLYDLLKLAGKDSIIPRGAAKKVFVVAPVIGLISVITISLFIPQFGFSFLPGVADIIVIIYLLTIPAVALILGGSSSGSPFAGVGISREMVTMLAYELPLVIILLAIGAKAGFALDGKVTFSLASIQQYQAVNGLIITKFSLLPAAIAFLMIIPAEVGSVPFDVAEAETEICEGPLVEYSGFYLGVFKLTQNIKMFIMSSLFVALFLGGTAFGNLTPVPAFNILLNALVLIILCALIVFISISLIKGLIARVKIEQTLKFYWTVPTGLALLSLILVYLKL</sequence>
<feature type="transmembrane region" description="Helical" evidence="5">
    <location>
        <begin position="96"/>
        <end position="121"/>
    </location>
</feature>
<evidence type="ECO:0000256" key="1">
    <source>
        <dbReference type="ARBA" id="ARBA00004141"/>
    </source>
</evidence>
<feature type="transmembrane region" description="Helical" evidence="5">
    <location>
        <begin position="183"/>
        <end position="201"/>
    </location>
</feature>
<organism evidence="6 7">
    <name type="scientific">Clostridium amylolyticum</name>
    <dbReference type="NCBI Taxonomy" id="1121298"/>
    <lineage>
        <taxon>Bacteria</taxon>
        <taxon>Bacillati</taxon>
        <taxon>Bacillota</taxon>
        <taxon>Clostridia</taxon>
        <taxon>Eubacteriales</taxon>
        <taxon>Clostridiaceae</taxon>
        <taxon>Clostridium</taxon>
    </lineage>
</organism>
<dbReference type="InterPro" id="IPR052561">
    <property type="entry name" value="ComplexI_Subunit1"/>
</dbReference>
<reference evidence="6 7" key="1">
    <citation type="submission" date="2016-11" db="EMBL/GenBank/DDBJ databases">
        <authorList>
            <person name="Jaros S."/>
            <person name="Januszkiewicz K."/>
            <person name="Wedrychowicz H."/>
        </authorList>
    </citation>
    <scope>NUCLEOTIDE SEQUENCE [LARGE SCALE GENOMIC DNA]</scope>
    <source>
        <strain evidence="6 7">DSM 21864</strain>
    </source>
</reference>
<keyword evidence="3 5" id="KW-1133">Transmembrane helix</keyword>
<dbReference type="Pfam" id="PF00146">
    <property type="entry name" value="NADHdh"/>
    <property type="match status" value="1"/>
</dbReference>
<feature type="transmembrane region" description="Helical" evidence="5">
    <location>
        <begin position="71"/>
        <end position="90"/>
    </location>
</feature>
<keyword evidence="7" id="KW-1185">Reference proteome</keyword>
<protein>
    <submittedName>
        <fullName evidence="6">NADH-quinone oxidoreductase subunit H</fullName>
    </submittedName>
</protein>
<evidence type="ECO:0000256" key="3">
    <source>
        <dbReference type="ARBA" id="ARBA00022989"/>
    </source>
</evidence>
<dbReference type="PROSITE" id="PS00668">
    <property type="entry name" value="COMPLEX1_ND1_2"/>
    <property type="match status" value="1"/>
</dbReference>
<dbReference type="GO" id="GO:0005886">
    <property type="term" value="C:plasma membrane"/>
    <property type="evidence" value="ECO:0007669"/>
    <property type="project" value="TreeGrafter"/>
</dbReference>
<evidence type="ECO:0000256" key="2">
    <source>
        <dbReference type="ARBA" id="ARBA00022692"/>
    </source>
</evidence>
<dbReference type="Proteomes" id="UP000184080">
    <property type="component" value="Unassembled WGS sequence"/>
</dbReference>
<accession>A0A1M6CK92</accession>
<dbReference type="PANTHER" id="PTHR43359:SF1">
    <property type="entry name" value="FORMATE HYDROGENLYASE SUBUNIT 4-RELATED"/>
    <property type="match status" value="1"/>
</dbReference>
<dbReference type="AlphaFoldDB" id="A0A1M6CK92"/>
<feature type="transmembrane region" description="Helical" evidence="5">
    <location>
        <begin position="308"/>
        <end position="326"/>
    </location>
</feature>
<gene>
    <name evidence="6" type="ORF">SAMN05444401_1149</name>
</gene>
<feature type="transmembrane region" description="Helical" evidence="5">
    <location>
        <begin position="142"/>
        <end position="163"/>
    </location>
</feature>
<feature type="transmembrane region" description="Helical" evidence="5">
    <location>
        <begin position="243"/>
        <end position="263"/>
    </location>
</feature>
<keyword evidence="4 5" id="KW-0472">Membrane</keyword>
<dbReference type="RefSeq" id="WP_073004477.1">
    <property type="nucleotide sequence ID" value="NZ_FQZO01000001.1"/>
</dbReference>
<dbReference type="PANTHER" id="PTHR43359">
    <property type="entry name" value="FORMATE HYDROGENLYASE SUBUNIT 4"/>
    <property type="match status" value="1"/>
</dbReference>
<feature type="transmembrane region" description="Helical" evidence="5">
    <location>
        <begin position="6"/>
        <end position="30"/>
    </location>
</feature>
<evidence type="ECO:0000313" key="6">
    <source>
        <dbReference type="EMBL" id="SHI61389.1"/>
    </source>
</evidence>
<keyword evidence="2 5" id="KW-0812">Transmembrane</keyword>
<dbReference type="InterPro" id="IPR018086">
    <property type="entry name" value="NADH_UbQ_OxRdtase_su1_CS"/>
</dbReference>
<proteinExistence type="predicted"/>
<evidence type="ECO:0000256" key="5">
    <source>
        <dbReference type="SAM" id="Phobius"/>
    </source>
</evidence>
<comment type="subcellular location">
    <subcellularLocation>
        <location evidence="1">Membrane</location>
        <topology evidence="1">Multi-pass membrane protein</topology>
    </subcellularLocation>
</comment>
<dbReference type="EMBL" id="FQZO01000001">
    <property type="protein sequence ID" value="SHI61389.1"/>
    <property type="molecule type" value="Genomic_DNA"/>
</dbReference>
<feature type="transmembrane region" description="Helical" evidence="5">
    <location>
        <begin position="275"/>
        <end position="296"/>
    </location>
</feature>